<proteinExistence type="predicted"/>
<accession>A0A1R2C6G5</accession>
<dbReference type="OrthoDB" id="325311at2759"/>
<feature type="compositionally biased region" description="Polar residues" evidence="1">
    <location>
        <begin position="11"/>
        <end position="23"/>
    </location>
</feature>
<evidence type="ECO:0000313" key="2">
    <source>
        <dbReference type="EMBL" id="OMJ84608.1"/>
    </source>
</evidence>
<dbReference type="AlphaFoldDB" id="A0A1R2C6G5"/>
<organism evidence="2 3">
    <name type="scientific">Stentor coeruleus</name>
    <dbReference type="NCBI Taxonomy" id="5963"/>
    <lineage>
        <taxon>Eukaryota</taxon>
        <taxon>Sar</taxon>
        <taxon>Alveolata</taxon>
        <taxon>Ciliophora</taxon>
        <taxon>Postciliodesmatophora</taxon>
        <taxon>Heterotrichea</taxon>
        <taxon>Heterotrichida</taxon>
        <taxon>Stentoridae</taxon>
        <taxon>Stentor</taxon>
    </lineage>
</organism>
<protein>
    <submittedName>
        <fullName evidence="2">Uncharacterized protein</fullName>
    </submittedName>
</protein>
<sequence>MEKKESIFIKTPSQNNSSTRTGSPMNLLATHSKSVKSENSQVFGIPKHADVIAFVSKNRKQNLSWVSELTIPPKALPYSKRKTSLQERINRRKAKIDYDIPKDAKKLTKLLNNIKETERIIRQDIGFFEKIRSKKLRIELKLTESEPPTRKAYEKHSMLVAPPSKLPRSGIIFKDQSIF</sequence>
<dbReference type="EMBL" id="MPUH01000263">
    <property type="protein sequence ID" value="OMJ84608.1"/>
    <property type="molecule type" value="Genomic_DNA"/>
</dbReference>
<name>A0A1R2C6G5_9CILI</name>
<evidence type="ECO:0000256" key="1">
    <source>
        <dbReference type="SAM" id="MobiDB-lite"/>
    </source>
</evidence>
<dbReference type="Proteomes" id="UP000187209">
    <property type="component" value="Unassembled WGS sequence"/>
</dbReference>
<gene>
    <name evidence="2" type="ORF">SteCoe_14199</name>
</gene>
<evidence type="ECO:0000313" key="3">
    <source>
        <dbReference type="Proteomes" id="UP000187209"/>
    </source>
</evidence>
<feature type="region of interest" description="Disordered" evidence="1">
    <location>
        <begin position="1"/>
        <end position="23"/>
    </location>
</feature>
<reference evidence="2 3" key="1">
    <citation type="submission" date="2016-11" db="EMBL/GenBank/DDBJ databases">
        <title>The macronuclear genome of Stentor coeruleus: a giant cell with tiny introns.</title>
        <authorList>
            <person name="Slabodnick M."/>
            <person name="Ruby J.G."/>
            <person name="Reiff S.B."/>
            <person name="Swart E.C."/>
            <person name="Gosai S."/>
            <person name="Prabakaran S."/>
            <person name="Witkowska E."/>
            <person name="Larue G.E."/>
            <person name="Fisher S."/>
            <person name="Freeman R.M."/>
            <person name="Gunawardena J."/>
            <person name="Chu W."/>
            <person name="Stover N.A."/>
            <person name="Gregory B.D."/>
            <person name="Nowacki M."/>
            <person name="Derisi J."/>
            <person name="Roy S.W."/>
            <person name="Marshall W.F."/>
            <person name="Sood P."/>
        </authorList>
    </citation>
    <scope>NUCLEOTIDE SEQUENCE [LARGE SCALE GENOMIC DNA]</scope>
    <source>
        <strain evidence="2">WM001</strain>
    </source>
</reference>
<keyword evidence="3" id="KW-1185">Reference proteome</keyword>
<comment type="caution">
    <text evidence="2">The sequence shown here is derived from an EMBL/GenBank/DDBJ whole genome shotgun (WGS) entry which is preliminary data.</text>
</comment>